<proteinExistence type="predicted"/>
<feature type="compositionally biased region" description="Basic and acidic residues" evidence="1">
    <location>
        <begin position="306"/>
        <end position="322"/>
    </location>
</feature>
<evidence type="ECO:0000256" key="2">
    <source>
        <dbReference type="SAM" id="Phobius"/>
    </source>
</evidence>
<feature type="transmembrane region" description="Helical" evidence="2">
    <location>
        <begin position="205"/>
        <end position="227"/>
    </location>
</feature>
<evidence type="ECO:0000256" key="1">
    <source>
        <dbReference type="SAM" id="MobiDB-lite"/>
    </source>
</evidence>
<keyword evidence="4" id="KW-1185">Reference proteome</keyword>
<organism evidence="3 4">
    <name type="scientific">Lophiotrema nucula</name>
    <dbReference type="NCBI Taxonomy" id="690887"/>
    <lineage>
        <taxon>Eukaryota</taxon>
        <taxon>Fungi</taxon>
        <taxon>Dikarya</taxon>
        <taxon>Ascomycota</taxon>
        <taxon>Pezizomycotina</taxon>
        <taxon>Dothideomycetes</taxon>
        <taxon>Pleosporomycetidae</taxon>
        <taxon>Pleosporales</taxon>
        <taxon>Lophiotremataceae</taxon>
        <taxon>Lophiotrema</taxon>
    </lineage>
</organism>
<dbReference type="OrthoDB" id="5985073at2759"/>
<feature type="region of interest" description="Disordered" evidence="1">
    <location>
        <begin position="284"/>
        <end position="322"/>
    </location>
</feature>
<name>A0A6A5YNX8_9PLEO</name>
<keyword evidence="2" id="KW-1133">Transmembrane helix</keyword>
<sequence>MAGPPSQIPTAASTTTGVAQSAALSAVVPLTTTFAPPASCLENHLTYSSPDFLIWVNEPVPATNQTSSACYPSEFLQHYTSVPSSSKGSSIVAAMSPLVCPSHHCTANVGASNYAVCCPFGWGFHPPDTTTDNNRPGYGGVCFSSLTESSIYTVTAYDMSGRTSLAFFTASTSDQAFAHPIDGFAASTPTLGCAATPKQLSNTTIAGAAIGASCGLIALIALIWFLLRYLRNGKRPPLPPPKIRHIDHDFLKSQLSAEVYEKDANSEVLELDGCEKPGNRITYVQQRKSQLNDGHGPYEMSNEPLPDSKNEGEAKRWSSGER</sequence>
<evidence type="ECO:0000313" key="4">
    <source>
        <dbReference type="Proteomes" id="UP000799770"/>
    </source>
</evidence>
<evidence type="ECO:0000313" key="3">
    <source>
        <dbReference type="EMBL" id="KAF2108097.1"/>
    </source>
</evidence>
<gene>
    <name evidence="3" type="ORF">BDV96DRAFT_653303</name>
</gene>
<keyword evidence="2" id="KW-0472">Membrane</keyword>
<accession>A0A6A5YNX8</accession>
<keyword evidence="2" id="KW-0812">Transmembrane</keyword>
<protein>
    <submittedName>
        <fullName evidence="3">Uncharacterized protein</fullName>
    </submittedName>
</protein>
<dbReference type="EMBL" id="ML977350">
    <property type="protein sequence ID" value="KAF2108097.1"/>
    <property type="molecule type" value="Genomic_DNA"/>
</dbReference>
<reference evidence="3" key="1">
    <citation type="journal article" date="2020" name="Stud. Mycol.">
        <title>101 Dothideomycetes genomes: a test case for predicting lifestyles and emergence of pathogens.</title>
        <authorList>
            <person name="Haridas S."/>
            <person name="Albert R."/>
            <person name="Binder M."/>
            <person name="Bloem J."/>
            <person name="Labutti K."/>
            <person name="Salamov A."/>
            <person name="Andreopoulos B."/>
            <person name="Baker S."/>
            <person name="Barry K."/>
            <person name="Bills G."/>
            <person name="Bluhm B."/>
            <person name="Cannon C."/>
            <person name="Castanera R."/>
            <person name="Culley D."/>
            <person name="Daum C."/>
            <person name="Ezra D."/>
            <person name="Gonzalez J."/>
            <person name="Henrissat B."/>
            <person name="Kuo A."/>
            <person name="Liang C."/>
            <person name="Lipzen A."/>
            <person name="Lutzoni F."/>
            <person name="Magnuson J."/>
            <person name="Mondo S."/>
            <person name="Nolan M."/>
            <person name="Ohm R."/>
            <person name="Pangilinan J."/>
            <person name="Park H.-J."/>
            <person name="Ramirez L."/>
            <person name="Alfaro M."/>
            <person name="Sun H."/>
            <person name="Tritt A."/>
            <person name="Yoshinaga Y."/>
            <person name="Zwiers L.-H."/>
            <person name="Turgeon B."/>
            <person name="Goodwin S."/>
            <person name="Spatafora J."/>
            <person name="Crous P."/>
            <person name="Grigoriev I."/>
        </authorList>
    </citation>
    <scope>NUCLEOTIDE SEQUENCE</scope>
    <source>
        <strain evidence="3">CBS 627.86</strain>
    </source>
</reference>
<dbReference type="AlphaFoldDB" id="A0A6A5YNX8"/>
<dbReference type="Proteomes" id="UP000799770">
    <property type="component" value="Unassembled WGS sequence"/>
</dbReference>